<name>A0A0L0G4W2_9EUKA</name>
<organism evidence="1 2">
    <name type="scientific">Sphaeroforma arctica JP610</name>
    <dbReference type="NCBI Taxonomy" id="667725"/>
    <lineage>
        <taxon>Eukaryota</taxon>
        <taxon>Ichthyosporea</taxon>
        <taxon>Ichthyophonida</taxon>
        <taxon>Sphaeroforma</taxon>
    </lineage>
</organism>
<dbReference type="EMBL" id="KQ241844">
    <property type="protein sequence ID" value="KNC83308.1"/>
    <property type="molecule type" value="Genomic_DNA"/>
</dbReference>
<proteinExistence type="predicted"/>
<gene>
    <name evidence="1" type="ORF">SARC_04433</name>
</gene>
<dbReference type="Proteomes" id="UP000054560">
    <property type="component" value="Unassembled WGS sequence"/>
</dbReference>
<accession>A0A0L0G4W2</accession>
<protein>
    <submittedName>
        <fullName evidence="1">Uncharacterized protein</fullName>
    </submittedName>
</protein>
<sequence length="193" mass="20730">MAGIENDCNHANMDQSDPVEDCHMSRCEIKPGDCTEIQTPEICDDSAVLGSGDTKMAINNTPEVDTTVDVEVLKKNEHEATHDPLEVEAILICSSNDIQVDINSDVHVHTISDTRVGSPTSVSEAKNTDIVNNGNLQAVDGIDLVGGADYTVTTGVTGLDSGTEGSVYRDDLLCKFSVEHTEDSVSLYMILMK</sequence>
<dbReference type="RefSeq" id="XP_014157210.1">
    <property type="nucleotide sequence ID" value="XM_014301735.1"/>
</dbReference>
<dbReference type="GeneID" id="25904937"/>
<dbReference type="AlphaFoldDB" id="A0A0L0G4W2"/>
<evidence type="ECO:0000313" key="2">
    <source>
        <dbReference type="Proteomes" id="UP000054560"/>
    </source>
</evidence>
<evidence type="ECO:0000313" key="1">
    <source>
        <dbReference type="EMBL" id="KNC83308.1"/>
    </source>
</evidence>
<reference evidence="1 2" key="1">
    <citation type="submission" date="2011-02" db="EMBL/GenBank/DDBJ databases">
        <title>The Genome Sequence of Sphaeroforma arctica JP610.</title>
        <authorList>
            <consortium name="The Broad Institute Genome Sequencing Platform"/>
            <person name="Russ C."/>
            <person name="Cuomo C."/>
            <person name="Young S.K."/>
            <person name="Zeng Q."/>
            <person name="Gargeya S."/>
            <person name="Alvarado L."/>
            <person name="Berlin A."/>
            <person name="Chapman S.B."/>
            <person name="Chen Z."/>
            <person name="Freedman E."/>
            <person name="Gellesch M."/>
            <person name="Goldberg J."/>
            <person name="Griggs A."/>
            <person name="Gujja S."/>
            <person name="Heilman E."/>
            <person name="Heiman D."/>
            <person name="Howarth C."/>
            <person name="Mehta T."/>
            <person name="Neiman D."/>
            <person name="Pearson M."/>
            <person name="Roberts A."/>
            <person name="Saif S."/>
            <person name="Shea T."/>
            <person name="Shenoy N."/>
            <person name="Sisk P."/>
            <person name="Stolte C."/>
            <person name="Sykes S."/>
            <person name="White J."/>
            <person name="Yandava C."/>
            <person name="Burger G."/>
            <person name="Gray M.W."/>
            <person name="Holland P.W.H."/>
            <person name="King N."/>
            <person name="Lang F.B.F."/>
            <person name="Roger A.J."/>
            <person name="Ruiz-Trillo I."/>
            <person name="Haas B."/>
            <person name="Nusbaum C."/>
            <person name="Birren B."/>
        </authorList>
    </citation>
    <scope>NUCLEOTIDE SEQUENCE [LARGE SCALE GENOMIC DNA]</scope>
    <source>
        <strain evidence="1 2">JP610</strain>
    </source>
</reference>
<keyword evidence="2" id="KW-1185">Reference proteome</keyword>